<name>A0A6J4TVJ7_9BACT</name>
<protein>
    <submittedName>
        <fullName evidence="2">Uncharacterized protein</fullName>
    </submittedName>
</protein>
<dbReference type="EMBL" id="CADCWE010000060">
    <property type="protein sequence ID" value="CAA9531564.1"/>
    <property type="molecule type" value="Genomic_DNA"/>
</dbReference>
<reference evidence="2" key="1">
    <citation type="submission" date="2020-02" db="EMBL/GenBank/DDBJ databases">
        <authorList>
            <person name="Meier V. D."/>
        </authorList>
    </citation>
    <scope>NUCLEOTIDE SEQUENCE</scope>
    <source>
        <strain evidence="2">AVDCRST_MAG73</strain>
    </source>
</reference>
<feature type="compositionally biased region" description="Basic and acidic residues" evidence="1">
    <location>
        <begin position="10"/>
        <end position="20"/>
    </location>
</feature>
<evidence type="ECO:0000313" key="2">
    <source>
        <dbReference type="EMBL" id="CAA9531564.1"/>
    </source>
</evidence>
<feature type="non-terminal residue" evidence="2">
    <location>
        <position position="1"/>
    </location>
</feature>
<organism evidence="2">
    <name type="scientific">uncultured Thermomicrobiales bacterium</name>
    <dbReference type="NCBI Taxonomy" id="1645740"/>
    <lineage>
        <taxon>Bacteria</taxon>
        <taxon>Pseudomonadati</taxon>
        <taxon>Thermomicrobiota</taxon>
        <taxon>Thermomicrobia</taxon>
        <taxon>Thermomicrobiales</taxon>
        <taxon>environmental samples</taxon>
    </lineage>
</organism>
<evidence type="ECO:0000256" key="1">
    <source>
        <dbReference type="SAM" id="MobiDB-lite"/>
    </source>
</evidence>
<feature type="region of interest" description="Disordered" evidence="1">
    <location>
        <begin position="1"/>
        <end position="50"/>
    </location>
</feature>
<dbReference type="AlphaFoldDB" id="A0A6J4TVJ7"/>
<feature type="compositionally biased region" description="Basic residues" evidence="1">
    <location>
        <begin position="21"/>
        <end position="31"/>
    </location>
</feature>
<accession>A0A6J4TVJ7</accession>
<gene>
    <name evidence="2" type="ORF">AVDCRST_MAG73-1000</name>
</gene>
<sequence>WSRGPHRPRHSDPDARGRRESPRRRNRRRAASPRPRSAMPPIRWLAAWHD</sequence>
<feature type="compositionally biased region" description="Low complexity" evidence="1">
    <location>
        <begin position="32"/>
        <end position="43"/>
    </location>
</feature>
<proteinExistence type="predicted"/>
<feature type="non-terminal residue" evidence="2">
    <location>
        <position position="50"/>
    </location>
</feature>